<organism evidence="2 3">
    <name type="scientific">Ureibacillus sinduriensis BLB-1 = JCM 15800</name>
    <dbReference type="NCBI Taxonomy" id="1384057"/>
    <lineage>
        <taxon>Bacteria</taxon>
        <taxon>Bacillati</taxon>
        <taxon>Bacillota</taxon>
        <taxon>Bacilli</taxon>
        <taxon>Bacillales</taxon>
        <taxon>Caryophanaceae</taxon>
        <taxon>Ureibacillus</taxon>
    </lineage>
</organism>
<protein>
    <submittedName>
        <fullName evidence="2">Selenocysteine lyase</fullName>
    </submittedName>
</protein>
<dbReference type="Proteomes" id="UP000030408">
    <property type="component" value="Unassembled WGS sequence"/>
</dbReference>
<keyword evidence="2" id="KW-0456">Lyase</keyword>
<accession>A0A0A3HUR3</accession>
<evidence type="ECO:0000313" key="2">
    <source>
        <dbReference type="EMBL" id="KGR76189.1"/>
    </source>
</evidence>
<dbReference type="eggNOG" id="ENOG5033IK0">
    <property type="taxonomic scope" value="Bacteria"/>
</dbReference>
<proteinExistence type="predicted"/>
<keyword evidence="1" id="KW-0472">Membrane</keyword>
<keyword evidence="3" id="KW-1185">Reference proteome</keyword>
<evidence type="ECO:0000256" key="1">
    <source>
        <dbReference type="SAM" id="Phobius"/>
    </source>
</evidence>
<dbReference type="AlphaFoldDB" id="A0A0A3HUR3"/>
<dbReference type="EMBL" id="JPVO01000047">
    <property type="protein sequence ID" value="KGR76189.1"/>
    <property type="molecule type" value="Genomic_DNA"/>
</dbReference>
<reference evidence="2 3" key="1">
    <citation type="submission" date="2014-02" db="EMBL/GenBank/DDBJ databases">
        <title>Draft genome sequence of Lysinibacillus sinduriensis JCM 15800.</title>
        <authorList>
            <person name="Zhang F."/>
            <person name="Wang G."/>
            <person name="Zhang L."/>
        </authorList>
    </citation>
    <scope>NUCLEOTIDE SEQUENCE [LARGE SCALE GENOMIC DNA]</scope>
    <source>
        <strain evidence="2 3">JCM 15800</strain>
    </source>
</reference>
<dbReference type="STRING" id="1384057.CD33_08500"/>
<gene>
    <name evidence="2" type="ORF">CD33_08500</name>
</gene>
<dbReference type="GO" id="GO:0016829">
    <property type="term" value="F:lyase activity"/>
    <property type="evidence" value="ECO:0007669"/>
    <property type="project" value="UniProtKB-KW"/>
</dbReference>
<comment type="caution">
    <text evidence="2">The sequence shown here is derived from an EMBL/GenBank/DDBJ whole genome shotgun (WGS) entry which is preliminary data.</text>
</comment>
<feature type="transmembrane region" description="Helical" evidence="1">
    <location>
        <begin position="7"/>
        <end position="28"/>
    </location>
</feature>
<evidence type="ECO:0000313" key="3">
    <source>
        <dbReference type="Proteomes" id="UP000030408"/>
    </source>
</evidence>
<feature type="transmembrane region" description="Helical" evidence="1">
    <location>
        <begin position="61"/>
        <end position="79"/>
    </location>
</feature>
<keyword evidence="1" id="KW-1133">Transmembrane helix</keyword>
<keyword evidence="1" id="KW-0812">Transmembrane</keyword>
<sequence>MRVVSDVFEVALIVLLLIPYGIIIWSYFKPKESLLLGRRRLYKNEPEIPEDVIRNQKAKSLITIIVYPIIVIIIFVYSYS</sequence>
<name>A0A0A3HUR3_9BACL</name>